<evidence type="ECO:0000313" key="2">
    <source>
        <dbReference type="Proteomes" id="UP000295252"/>
    </source>
</evidence>
<proteinExistence type="predicted"/>
<dbReference type="Proteomes" id="UP000295252">
    <property type="component" value="Chromosome IX"/>
</dbReference>
<dbReference type="EMBL" id="HG739091">
    <property type="protein sequence ID" value="CDP01659.1"/>
    <property type="molecule type" value="Genomic_DNA"/>
</dbReference>
<reference evidence="2" key="1">
    <citation type="journal article" date="2014" name="Science">
        <title>The coffee genome provides insight into the convergent evolution of caffeine biosynthesis.</title>
        <authorList>
            <person name="Denoeud F."/>
            <person name="Carretero-Paulet L."/>
            <person name="Dereeper A."/>
            <person name="Droc G."/>
            <person name="Guyot R."/>
            <person name="Pietrella M."/>
            <person name="Zheng C."/>
            <person name="Alberti A."/>
            <person name="Anthony F."/>
            <person name="Aprea G."/>
            <person name="Aury J.M."/>
            <person name="Bento P."/>
            <person name="Bernard M."/>
            <person name="Bocs S."/>
            <person name="Campa C."/>
            <person name="Cenci A."/>
            <person name="Combes M.C."/>
            <person name="Crouzillat D."/>
            <person name="Da Silva C."/>
            <person name="Daddiego L."/>
            <person name="De Bellis F."/>
            <person name="Dussert S."/>
            <person name="Garsmeur O."/>
            <person name="Gayraud T."/>
            <person name="Guignon V."/>
            <person name="Jahn K."/>
            <person name="Jamilloux V."/>
            <person name="Joet T."/>
            <person name="Labadie K."/>
            <person name="Lan T."/>
            <person name="Leclercq J."/>
            <person name="Lepelley M."/>
            <person name="Leroy T."/>
            <person name="Li L.T."/>
            <person name="Librado P."/>
            <person name="Lopez L."/>
            <person name="Munoz A."/>
            <person name="Noel B."/>
            <person name="Pallavicini A."/>
            <person name="Perrotta G."/>
            <person name="Poncet V."/>
            <person name="Pot D."/>
            <person name="Priyono X."/>
            <person name="Rigoreau M."/>
            <person name="Rouard M."/>
            <person name="Rozas J."/>
            <person name="Tranchant-Dubreuil C."/>
            <person name="VanBuren R."/>
            <person name="Zhang Q."/>
            <person name="Andrade A.C."/>
            <person name="Argout X."/>
            <person name="Bertrand B."/>
            <person name="de Kochko A."/>
            <person name="Graziosi G."/>
            <person name="Henry R.J."/>
            <person name="Jayarama X."/>
            <person name="Ming R."/>
            <person name="Nagai C."/>
            <person name="Rounsley S."/>
            <person name="Sankoff D."/>
            <person name="Giuliano G."/>
            <person name="Albert V.A."/>
            <person name="Wincker P."/>
            <person name="Lashermes P."/>
        </authorList>
    </citation>
    <scope>NUCLEOTIDE SEQUENCE [LARGE SCALE GENOMIC DNA]</scope>
    <source>
        <strain evidence="2">cv. DH200-94</strain>
    </source>
</reference>
<organism evidence="1 2">
    <name type="scientific">Coffea canephora</name>
    <name type="common">Robusta coffee</name>
    <dbReference type="NCBI Taxonomy" id="49390"/>
    <lineage>
        <taxon>Eukaryota</taxon>
        <taxon>Viridiplantae</taxon>
        <taxon>Streptophyta</taxon>
        <taxon>Embryophyta</taxon>
        <taxon>Tracheophyta</taxon>
        <taxon>Spermatophyta</taxon>
        <taxon>Magnoliopsida</taxon>
        <taxon>eudicotyledons</taxon>
        <taxon>Gunneridae</taxon>
        <taxon>Pentapetalae</taxon>
        <taxon>asterids</taxon>
        <taxon>lamiids</taxon>
        <taxon>Gentianales</taxon>
        <taxon>Rubiaceae</taxon>
        <taxon>Ixoroideae</taxon>
        <taxon>Gardenieae complex</taxon>
        <taxon>Bertiereae - Coffeeae clade</taxon>
        <taxon>Coffeeae</taxon>
        <taxon>Coffea</taxon>
    </lineage>
</organism>
<accession>A0A068U0G9</accession>
<sequence length="74" mass="8401">MCCQRMVVFAKCLCTKHFIYGEVKAATDACSCPSMFLSTIKIKTVFTIIKTFLSMHSINETRVVLARICSPYNR</sequence>
<dbReference type="InParanoid" id="A0A068U0G9"/>
<name>A0A068U0G9_COFCA</name>
<keyword evidence="2" id="KW-1185">Reference proteome</keyword>
<dbReference type="Gramene" id="CDP01659">
    <property type="protein sequence ID" value="CDP01659"/>
    <property type="gene ID" value="GSCOC_T00036780001"/>
</dbReference>
<dbReference type="AlphaFoldDB" id="A0A068U0G9"/>
<protein>
    <submittedName>
        <fullName evidence="1">Uncharacterized protein</fullName>
    </submittedName>
</protein>
<gene>
    <name evidence="1" type="ORF">GSCOC_T00036780001</name>
</gene>
<evidence type="ECO:0000313" key="1">
    <source>
        <dbReference type="EMBL" id="CDP01659.1"/>
    </source>
</evidence>